<comment type="subcellular location">
    <subcellularLocation>
        <location evidence="1">Peroxisome</location>
    </subcellularLocation>
</comment>
<dbReference type="eggNOG" id="KOG0016">
    <property type="taxonomic scope" value="Eukaryota"/>
</dbReference>
<keyword evidence="6" id="KW-1185">Reference proteome</keyword>
<proteinExistence type="predicted"/>
<dbReference type="Gene3D" id="3.90.226.10">
    <property type="entry name" value="2-enoyl-CoA Hydratase, Chain A, domain 1"/>
    <property type="match status" value="1"/>
</dbReference>
<dbReference type="SUPFAM" id="SSF52096">
    <property type="entry name" value="ClpP/crotonase"/>
    <property type="match status" value="1"/>
</dbReference>
<evidence type="ECO:0000313" key="5">
    <source>
        <dbReference type="EMBL" id="EHY59452.1"/>
    </source>
</evidence>
<sequence length="231" mass="25426">MLAALQWAVSHPRVRVIVQSGEGKFFTAGLDLLDAVNDDPNTVLPEESIRNLDAYHKLLITTTDKIFIAAVNGPGIGYGTSSIALFDLVYAVPDAYFFTPFVKWGLCAEACSSYTFARTLGRQKASALILGDERVTAAELERAGLITKIINPQNFLQDVMVVAYRIASLPPKSLMANKELMTKPFREDLLRANEAELKLLTEAARGQEARQAIQALADEQQRKKAKTKAKL</sequence>
<gene>
    <name evidence="5" type="ORF">HMPREF1120_07441</name>
</gene>
<feature type="coiled-coil region" evidence="4">
    <location>
        <begin position="190"/>
        <end position="230"/>
    </location>
</feature>
<dbReference type="EMBL" id="JH226135">
    <property type="protein sequence ID" value="EHY59452.1"/>
    <property type="molecule type" value="Genomic_DNA"/>
</dbReference>
<protein>
    <submittedName>
        <fullName evidence="5">Dodecenoyl-CoA delta-isomerase</fullName>
    </submittedName>
</protein>
<evidence type="ECO:0000313" key="6">
    <source>
        <dbReference type="Proteomes" id="UP000007304"/>
    </source>
</evidence>
<dbReference type="Proteomes" id="UP000007304">
    <property type="component" value="Unassembled WGS sequence"/>
</dbReference>
<dbReference type="PANTHER" id="PTHR43684">
    <property type="match status" value="1"/>
</dbReference>
<dbReference type="InParanoid" id="H6C6V6"/>
<dbReference type="Gene3D" id="1.10.12.10">
    <property type="entry name" value="Lyase 2-enoyl-coa Hydratase, Chain A, domain 2"/>
    <property type="match status" value="1"/>
</dbReference>
<organism evidence="5 6">
    <name type="scientific">Exophiala dermatitidis (strain ATCC 34100 / CBS 525.76 / NIH/UT8656)</name>
    <name type="common">Black yeast</name>
    <name type="synonym">Wangiella dermatitidis</name>
    <dbReference type="NCBI Taxonomy" id="858893"/>
    <lineage>
        <taxon>Eukaryota</taxon>
        <taxon>Fungi</taxon>
        <taxon>Dikarya</taxon>
        <taxon>Ascomycota</taxon>
        <taxon>Pezizomycotina</taxon>
        <taxon>Eurotiomycetes</taxon>
        <taxon>Chaetothyriomycetidae</taxon>
        <taxon>Chaetothyriales</taxon>
        <taxon>Herpotrichiellaceae</taxon>
        <taxon>Exophiala</taxon>
    </lineage>
</organism>
<dbReference type="Pfam" id="PF00378">
    <property type="entry name" value="ECH_1"/>
    <property type="match status" value="1"/>
</dbReference>
<dbReference type="RefSeq" id="XP_009159913.1">
    <property type="nucleotide sequence ID" value="XM_009161665.1"/>
</dbReference>
<dbReference type="OrthoDB" id="448450at2759"/>
<dbReference type="GeneID" id="20312080"/>
<dbReference type="STRING" id="858893.H6C6V6"/>
<dbReference type="GO" id="GO:0005777">
    <property type="term" value="C:peroxisome"/>
    <property type="evidence" value="ECO:0007669"/>
    <property type="project" value="UniProtKB-SubCell"/>
</dbReference>
<reference evidence="5" key="1">
    <citation type="submission" date="2011-07" db="EMBL/GenBank/DDBJ databases">
        <title>The Genome Sequence of Exophiala (Wangiella) dermatitidis NIH/UT8656.</title>
        <authorList>
            <consortium name="The Broad Institute Genome Sequencing Platform"/>
            <person name="Cuomo C."/>
            <person name="Wang Z."/>
            <person name="Hunicke-Smith S."/>
            <person name="Szanislo P.J."/>
            <person name="Earl A."/>
            <person name="Young S.K."/>
            <person name="Zeng Q."/>
            <person name="Gargeya S."/>
            <person name="Fitzgerald M."/>
            <person name="Haas B."/>
            <person name="Abouelleil A."/>
            <person name="Alvarado L."/>
            <person name="Arachchi H.M."/>
            <person name="Berlin A."/>
            <person name="Brown A."/>
            <person name="Chapman S.B."/>
            <person name="Chen Z."/>
            <person name="Dunbar C."/>
            <person name="Freedman E."/>
            <person name="Gearin G."/>
            <person name="Gellesch M."/>
            <person name="Goldberg J."/>
            <person name="Griggs A."/>
            <person name="Gujja S."/>
            <person name="Heiman D."/>
            <person name="Howarth C."/>
            <person name="Larson L."/>
            <person name="Lui A."/>
            <person name="MacDonald P.J.P."/>
            <person name="Montmayeur A."/>
            <person name="Murphy C."/>
            <person name="Neiman D."/>
            <person name="Pearson M."/>
            <person name="Priest M."/>
            <person name="Roberts A."/>
            <person name="Saif S."/>
            <person name="Shea T."/>
            <person name="Shenoy N."/>
            <person name="Sisk P."/>
            <person name="Stolte C."/>
            <person name="Sykes S."/>
            <person name="Wortman J."/>
            <person name="Nusbaum C."/>
            <person name="Birren B."/>
        </authorList>
    </citation>
    <scope>NUCLEOTIDE SEQUENCE</scope>
    <source>
        <strain evidence="5">NIH/UT8656</strain>
    </source>
</reference>
<dbReference type="InterPro" id="IPR029045">
    <property type="entry name" value="ClpP/crotonase-like_dom_sf"/>
</dbReference>
<name>H6C6V6_EXODN</name>
<dbReference type="InterPro" id="IPR001753">
    <property type="entry name" value="Enoyl-CoA_hydra/iso"/>
</dbReference>
<dbReference type="HOGENOM" id="CLU_009834_7_2_1"/>
<dbReference type="AlphaFoldDB" id="H6C6V6"/>
<keyword evidence="3 5" id="KW-0413">Isomerase</keyword>
<dbReference type="InterPro" id="IPR014748">
    <property type="entry name" value="Enoyl-CoA_hydra_C"/>
</dbReference>
<dbReference type="CDD" id="cd06558">
    <property type="entry name" value="crotonase-like"/>
    <property type="match status" value="1"/>
</dbReference>
<keyword evidence="4" id="KW-0175">Coiled coil</keyword>
<dbReference type="GO" id="GO:0004165">
    <property type="term" value="F:delta(3)-delta(2)-enoyl-CoA isomerase activity"/>
    <property type="evidence" value="ECO:0007669"/>
    <property type="project" value="UniProtKB-ARBA"/>
</dbReference>
<accession>H6C6V6</accession>
<evidence type="ECO:0000256" key="1">
    <source>
        <dbReference type="ARBA" id="ARBA00004275"/>
    </source>
</evidence>
<evidence type="ECO:0000256" key="3">
    <source>
        <dbReference type="ARBA" id="ARBA00023235"/>
    </source>
</evidence>
<dbReference type="OMA" id="IKWAAND"/>
<dbReference type="VEuPathDB" id="FungiDB:HMPREF1120_07441"/>
<dbReference type="PANTHER" id="PTHR43684:SF1">
    <property type="entry name" value="ENOYL-COA DELTA ISOMERASE 2"/>
    <property type="match status" value="1"/>
</dbReference>
<evidence type="ECO:0000256" key="4">
    <source>
        <dbReference type="SAM" id="Coils"/>
    </source>
</evidence>
<dbReference type="InterPro" id="IPR051053">
    <property type="entry name" value="ECH/Chromodomain_protein"/>
</dbReference>
<keyword evidence="2" id="KW-0576">Peroxisome</keyword>
<evidence type="ECO:0000256" key="2">
    <source>
        <dbReference type="ARBA" id="ARBA00023140"/>
    </source>
</evidence>